<organism evidence="1 2">
    <name type="scientific">Chryseobacterium endophyticum</name>
    <dbReference type="NCBI Taxonomy" id="1854762"/>
    <lineage>
        <taxon>Bacteria</taxon>
        <taxon>Pseudomonadati</taxon>
        <taxon>Bacteroidota</taxon>
        <taxon>Flavobacteriia</taxon>
        <taxon>Flavobacteriales</taxon>
        <taxon>Weeksellaceae</taxon>
        <taxon>Chryseobacterium group</taxon>
        <taxon>Chryseobacterium</taxon>
    </lineage>
</organism>
<protein>
    <submittedName>
        <fullName evidence="1">Uncharacterized protein</fullName>
    </submittedName>
</protein>
<dbReference type="AlphaFoldDB" id="A0AAU6WMP0"/>
<proteinExistence type="predicted"/>
<reference evidence="1 2" key="1">
    <citation type="submission" date="2024-04" db="EMBL/GenBank/DDBJ databases">
        <title>Genome sequencing and assembly of rice foliar adapted Chryseobacterium endophyticum OsEnb-ALM-A6.</title>
        <authorList>
            <person name="Kumar S."/>
            <person name="Javed M."/>
            <person name="Chouhan V."/>
            <person name="Charishma K."/>
            <person name="Patel A."/>
            <person name="Kumar M."/>
            <person name="Sahu K.P."/>
            <person name="Kumar A."/>
        </authorList>
    </citation>
    <scope>NUCLEOTIDE SEQUENCE [LARGE SCALE GENOMIC DNA]</scope>
    <source>
        <strain evidence="1 2">OsEnb-ALM-A6</strain>
    </source>
</reference>
<dbReference type="RefSeq" id="WP_294266691.1">
    <property type="nucleotide sequence ID" value="NZ_CP154834.1"/>
</dbReference>
<accession>A0AAU6WMP0</accession>
<gene>
    <name evidence="1" type="ORF">AAFP95_18830</name>
</gene>
<sequence length="64" mass="7945">MKEYIHLLGKTKKEIIQEMGDEYNHYPAETWTYLLKRNWLRQRKILILYFGDHGVEKIKVCYIW</sequence>
<dbReference type="EMBL" id="CP154834">
    <property type="protein sequence ID" value="XAO73749.1"/>
    <property type="molecule type" value="Genomic_DNA"/>
</dbReference>
<keyword evidence="2" id="KW-1185">Reference proteome</keyword>
<name>A0AAU6WMP0_9FLAO</name>
<evidence type="ECO:0000313" key="2">
    <source>
        <dbReference type="Proteomes" id="UP001463665"/>
    </source>
</evidence>
<evidence type="ECO:0000313" key="1">
    <source>
        <dbReference type="EMBL" id="XAO73749.1"/>
    </source>
</evidence>
<dbReference type="Proteomes" id="UP001463665">
    <property type="component" value="Chromosome"/>
</dbReference>